<evidence type="ECO:0000256" key="3">
    <source>
        <dbReference type="ARBA" id="ARBA00004496"/>
    </source>
</evidence>
<evidence type="ECO:0000256" key="6">
    <source>
        <dbReference type="ARBA" id="ARBA00017286"/>
    </source>
</evidence>
<evidence type="ECO:0000256" key="9">
    <source>
        <dbReference type="ARBA" id="ARBA00023242"/>
    </source>
</evidence>
<proteinExistence type="inferred from homology"/>
<dbReference type="Pfam" id="PF09811">
    <property type="entry name" value="Yae1_N"/>
    <property type="match status" value="1"/>
</dbReference>
<keyword evidence="9" id="KW-0539">Nucleus</keyword>
<evidence type="ECO:0000256" key="2">
    <source>
        <dbReference type="ARBA" id="ARBA00004123"/>
    </source>
</evidence>
<feature type="compositionally biased region" description="Basic and acidic residues" evidence="10">
    <location>
        <begin position="257"/>
        <end position="269"/>
    </location>
</feature>
<reference evidence="12 13" key="1">
    <citation type="journal article" date="2024" name="Commun. Biol.">
        <title>Comparative genomic analysis of thermophilic fungi reveals convergent evolutionary adaptations and gene losses.</title>
        <authorList>
            <person name="Steindorff A.S."/>
            <person name="Aguilar-Pontes M.V."/>
            <person name="Robinson A.J."/>
            <person name="Andreopoulos B."/>
            <person name="LaButti K."/>
            <person name="Kuo A."/>
            <person name="Mondo S."/>
            <person name="Riley R."/>
            <person name="Otillar R."/>
            <person name="Haridas S."/>
            <person name="Lipzen A."/>
            <person name="Grimwood J."/>
            <person name="Schmutz J."/>
            <person name="Clum A."/>
            <person name="Reid I.D."/>
            <person name="Moisan M.C."/>
            <person name="Butler G."/>
            <person name="Nguyen T.T.M."/>
            <person name="Dewar K."/>
            <person name="Conant G."/>
            <person name="Drula E."/>
            <person name="Henrissat B."/>
            <person name="Hansel C."/>
            <person name="Singer S."/>
            <person name="Hutchinson M.I."/>
            <person name="de Vries R.P."/>
            <person name="Natvig D.O."/>
            <person name="Powell A.J."/>
            <person name="Tsang A."/>
            <person name="Grigoriev I.V."/>
        </authorList>
    </citation>
    <scope>NUCLEOTIDE SEQUENCE [LARGE SCALE GENOMIC DNA]</scope>
    <source>
        <strain evidence="12 13">ATCC 24622</strain>
    </source>
</reference>
<comment type="subcellular location">
    <subcellularLocation>
        <location evidence="3">Cytoplasm</location>
    </subcellularLocation>
    <subcellularLocation>
        <location evidence="2">Nucleus</location>
    </subcellularLocation>
</comment>
<dbReference type="InterPro" id="IPR019191">
    <property type="entry name" value="Essential_protein_Yae1_N"/>
</dbReference>
<name>A0ABR3X3S3_9PEZI</name>
<evidence type="ECO:0000256" key="5">
    <source>
        <dbReference type="ARBA" id="ARBA00011427"/>
    </source>
</evidence>
<evidence type="ECO:0000313" key="13">
    <source>
        <dbReference type="Proteomes" id="UP001586593"/>
    </source>
</evidence>
<gene>
    <name evidence="12" type="ORF">VTK73DRAFT_2581</name>
</gene>
<evidence type="ECO:0000256" key="1">
    <source>
        <dbReference type="ARBA" id="ARBA00003836"/>
    </source>
</evidence>
<feature type="region of interest" description="Disordered" evidence="10">
    <location>
        <begin position="1"/>
        <end position="94"/>
    </location>
</feature>
<dbReference type="Proteomes" id="UP001586593">
    <property type="component" value="Unassembled WGS sequence"/>
</dbReference>
<feature type="region of interest" description="Disordered" evidence="10">
    <location>
        <begin position="257"/>
        <end position="281"/>
    </location>
</feature>
<feature type="compositionally biased region" description="Polar residues" evidence="10">
    <location>
        <begin position="55"/>
        <end position="82"/>
    </location>
</feature>
<comment type="function">
    <text evidence="1">The complex LTO1:YAE1 may function as a target specific adapter that probably recruits apo-RPLI1 to the cytosolic iron-sulfur protein assembly (CIA) complex machinery. May be required for biogenesis of the large ribosomal subunit and initiation of translation.</text>
</comment>
<comment type="caution">
    <text evidence="12">The sequence shown here is derived from an EMBL/GenBank/DDBJ whole genome shotgun (WGS) entry which is preliminary data.</text>
</comment>
<evidence type="ECO:0000256" key="4">
    <source>
        <dbReference type="ARBA" id="ARBA00007096"/>
    </source>
</evidence>
<comment type="similarity">
    <text evidence="4">Belongs to the YAE1 family.</text>
</comment>
<evidence type="ECO:0000256" key="8">
    <source>
        <dbReference type="ARBA" id="ARBA00022490"/>
    </source>
</evidence>
<accession>A0ABR3X3S3</accession>
<dbReference type="EMBL" id="JAZHXJ010000173">
    <property type="protein sequence ID" value="KAL1870542.1"/>
    <property type="molecule type" value="Genomic_DNA"/>
</dbReference>
<keyword evidence="13" id="KW-1185">Reference proteome</keyword>
<feature type="domain" description="Essential protein Yae1 N-terminal" evidence="11">
    <location>
        <begin position="101"/>
        <end position="139"/>
    </location>
</feature>
<keyword evidence="8" id="KW-0963">Cytoplasm</keyword>
<comment type="subunit">
    <text evidence="5">May form a complex with LTO1.</text>
</comment>
<protein>
    <recommendedName>
        <fullName evidence="7">Protein YAE1</fullName>
    </recommendedName>
    <alternativeName>
        <fullName evidence="6">Protein yae1</fullName>
    </alternativeName>
</protein>
<evidence type="ECO:0000259" key="11">
    <source>
        <dbReference type="Pfam" id="PF09811"/>
    </source>
</evidence>
<dbReference type="PANTHER" id="PTHR18829:SF0">
    <property type="entry name" value="PROTEIN YAE1 HOMOLOG"/>
    <property type="match status" value="1"/>
</dbReference>
<evidence type="ECO:0000256" key="7">
    <source>
        <dbReference type="ARBA" id="ARBA00018400"/>
    </source>
</evidence>
<evidence type="ECO:0000256" key="10">
    <source>
        <dbReference type="SAM" id="MobiDB-lite"/>
    </source>
</evidence>
<dbReference type="InterPro" id="IPR038881">
    <property type="entry name" value="Yae1-like"/>
</dbReference>
<evidence type="ECO:0000313" key="12">
    <source>
        <dbReference type="EMBL" id="KAL1870542.1"/>
    </source>
</evidence>
<feature type="compositionally biased region" description="Acidic residues" evidence="10">
    <location>
        <begin position="40"/>
        <end position="50"/>
    </location>
</feature>
<sequence length="281" mass="30093">MLLKSAPTSDEDLFIAMSGGTAEEQPRPTATAYGHTLLDDQLDDSNDTDDVWATSAPSSPTMDVNSLSSAADTTRSDTNLPQSAHHPSDIPRLRQEHTTAGYRDGIAAAKAQSVQAGFDEGFGLGATIGMRVGRLLGLLEGIVAAVSSGEDRRGAEQEAPRNEDDVIRLWEEARDELTITSVFGSEYWNPDGTWKYDVGGLATTASGDESHDNVVFADVAASHPLLKKWDALVSIELERWGVDPSVLDDEASAVRDYEGPTPAKQKEVKAAPLAARGALQW</sequence>
<organism evidence="12 13">
    <name type="scientific">Phialemonium thermophilum</name>
    <dbReference type="NCBI Taxonomy" id="223376"/>
    <lineage>
        <taxon>Eukaryota</taxon>
        <taxon>Fungi</taxon>
        <taxon>Dikarya</taxon>
        <taxon>Ascomycota</taxon>
        <taxon>Pezizomycotina</taxon>
        <taxon>Sordariomycetes</taxon>
        <taxon>Sordariomycetidae</taxon>
        <taxon>Cephalothecales</taxon>
        <taxon>Cephalothecaceae</taxon>
        <taxon>Phialemonium</taxon>
    </lineage>
</organism>
<dbReference type="PANTHER" id="PTHR18829">
    <property type="entry name" value="PROTEIN YAE1 HOMOLOG"/>
    <property type="match status" value="1"/>
</dbReference>